<dbReference type="HOGENOM" id="CLU_1908049_0_0_1"/>
<gene>
    <name evidence="1" type="ORF">M422DRAFT_48088</name>
</gene>
<dbReference type="Proteomes" id="UP000054279">
    <property type="component" value="Unassembled WGS sequence"/>
</dbReference>
<protein>
    <submittedName>
        <fullName evidence="1">Uncharacterized protein</fullName>
    </submittedName>
</protein>
<dbReference type="AlphaFoldDB" id="A0A0C9VLH8"/>
<proteinExistence type="predicted"/>
<organism evidence="1 2">
    <name type="scientific">Sphaerobolus stellatus (strain SS14)</name>
    <dbReference type="NCBI Taxonomy" id="990650"/>
    <lineage>
        <taxon>Eukaryota</taxon>
        <taxon>Fungi</taxon>
        <taxon>Dikarya</taxon>
        <taxon>Basidiomycota</taxon>
        <taxon>Agaricomycotina</taxon>
        <taxon>Agaricomycetes</taxon>
        <taxon>Phallomycetidae</taxon>
        <taxon>Geastrales</taxon>
        <taxon>Sphaerobolaceae</taxon>
        <taxon>Sphaerobolus</taxon>
    </lineage>
</organism>
<dbReference type="InterPro" id="IPR003719">
    <property type="entry name" value="Phenazine_PhzF-like"/>
</dbReference>
<name>A0A0C9VLH8_SPHS4</name>
<evidence type="ECO:0000313" key="1">
    <source>
        <dbReference type="EMBL" id="KIJ42602.1"/>
    </source>
</evidence>
<sequence>MTSLPAERQELVKKVVKNAFNVTSGQYAPDVLDIAVRVVRTYGKALLIEIEDTIWLRILRTLMPSYVVWHAQSVTNAHMLSKLSLAPDHRTITVTQRTPPGAFKAFRSRVFAPIKGVGEDPVTGSFQCPLDPY</sequence>
<dbReference type="SUPFAM" id="SSF54506">
    <property type="entry name" value="Diaminopimelate epimerase-like"/>
    <property type="match status" value="1"/>
</dbReference>
<keyword evidence="2" id="KW-1185">Reference proteome</keyword>
<evidence type="ECO:0000313" key="2">
    <source>
        <dbReference type="Proteomes" id="UP000054279"/>
    </source>
</evidence>
<dbReference type="Gene3D" id="3.10.310.10">
    <property type="entry name" value="Diaminopimelate Epimerase, Chain A, domain 1"/>
    <property type="match status" value="1"/>
</dbReference>
<dbReference type="EMBL" id="KN837128">
    <property type="protein sequence ID" value="KIJ42602.1"/>
    <property type="molecule type" value="Genomic_DNA"/>
</dbReference>
<reference evidence="1 2" key="1">
    <citation type="submission" date="2014-06" db="EMBL/GenBank/DDBJ databases">
        <title>Evolutionary Origins and Diversification of the Mycorrhizal Mutualists.</title>
        <authorList>
            <consortium name="DOE Joint Genome Institute"/>
            <consortium name="Mycorrhizal Genomics Consortium"/>
            <person name="Kohler A."/>
            <person name="Kuo A."/>
            <person name="Nagy L.G."/>
            <person name="Floudas D."/>
            <person name="Copeland A."/>
            <person name="Barry K.W."/>
            <person name="Cichocki N."/>
            <person name="Veneault-Fourrey C."/>
            <person name="LaButti K."/>
            <person name="Lindquist E.A."/>
            <person name="Lipzen A."/>
            <person name="Lundell T."/>
            <person name="Morin E."/>
            <person name="Murat C."/>
            <person name="Riley R."/>
            <person name="Ohm R."/>
            <person name="Sun H."/>
            <person name="Tunlid A."/>
            <person name="Henrissat B."/>
            <person name="Grigoriev I.V."/>
            <person name="Hibbett D.S."/>
            <person name="Martin F."/>
        </authorList>
    </citation>
    <scope>NUCLEOTIDE SEQUENCE [LARGE SCALE GENOMIC DNA]</scope>
    <source>
        <strain evidence="1 2">SS14</strain>
    </source>
</reference>
<dbReference type="Pfam" id="PF02567">
    <property type="entry name" value="PhzC-PhzF"/>
    <property type="match status" value="1"/>
</dbReference>
<accession>A0A0C9VLH8</accession>
<dbReference type="GO" id="GO:0003824">
    <property type="term" value="F:catalytic activity"/>
    <property type="evidence" value="ECO:0007669"/>
    <property type="project" value="InterPro"/>
</dbReference>